<dbReference type="EMBL" id="JBANRG010000131">
    <property type="protein sequence ID" value="KAK7434142.1"/>
    <property type="molecule type" value="Genomic_DNA"/>
</dbReference>
<feature type="compositionally biased region" description="Acidic residues" evidence="1">
    <location>
        <begin position="52"/>
        <end position="70"/>
    </location>
</feature>
<evidence type="ECO:0000313" key="3">
    <source>
        <dbReference type="EMBL" id="KAK7433947.1"/>
    </source>
</evidence>
<evidence type="ECO:0000256" key="1">
    <source>
        <dbReference type="SAM" id="MobiDB-lite"/>
    </source>
</evidence>
<feature type="region of interest" description="Disordered" evidence="1">
    <location>
        <begin position="1"/>
        <end position="75"/>
    </location>
</feature>
<proteinExistence type="predicted"/>
<comment type="caution">
    <text evidence="5">The sequence shown here is derived from an EMBL/GenBank/DDBJ whole genome shotgun (WGS) entry which is preliminary data.</text>
</comment>
<evidence type="ECO:0000313" key="4">
    <source>
        <dbReference type="EMBL" id="KAK7434142.1"/>
    </source>
</evidence>
<dbReference type="InterPro" id="IPR039659">
    <property type="entry name" value="SPT5"/>
</dbReference>
<name>A0ABR1J1B4_9AGAR</name>
<evidence type="ECO:0000259" key="2">
    <source>
        <dbReference type="SMART" id="SM00739"/>
    </source>
</evidence>
<dbReference type="InterPro" id="IPR005824">
    <property type="entry name" value="KOW"/>
</dbReference>
<protein>
    <recommendedName>
        <fullName evidence="2">KOW domain-containing protein</fullName>
    </recommendedName>
</protein>
<feature type="region of interest" description="Disordered" evidence="1">
    <location>
        <begin position="967"/>
        <end position="994"/>
    </location>
</feature>
<accession>A0ABR1J1B4</accession>
<feature type="domain" description="KOW" evidence="2">
    <location>
        <begin position="702"/>
        <end position="729"/>
    </location>
</feature>
<organism evidence="5 6">
    <name type="scientific">Marasmiellus scandens</name>
    <dbReference type="NCBI Taxonomy" id="2682957"/>
    <lineage>
        <taxon>Eukaryota</taxon>
        <taxon>Fungi</taxon>
        <taxon>Dikarya</taxon>
        <taxon>Basidiomycota</taxon>
        <taxon>Agaricomycotina</taxon>
        <taxon>Agaricomycetes</taxon>
        <taxon>Agaricomycetidae</taxon>
        <taxon>Agaricales</taxon>
        <taxon>Marasmiineae</taxon>
        <taxon>Omphalotaceae</taxon>
        <taxon>Marasmiellus</taxon>
    </lineage>
</organism>
<dbReference type="SMART" id="SM00739">
    <property type="entry name" value="KOW"/>
    <property type="match status" value="3"/>
</dbReference>
<gene>
    <name evidence="5" type="ORF">VKT23_015262</name>
    <name evidence="4" type="ORF">VKT23_020368</name>
    <name evidence="3" type="ORF">VKT23_020475</name>
</gene>
<dbReference type="EMBL" id="JBANRG010000135">
    <property type="protein sequence ID" value="KAK7433947.1"/>
    <property type="molecule type" value="Genomic_DNA"/>
</dbReference>
<sequence>MVFRNPFLDLQAYDSSDEEEERTPSVVDDRESTPGGDDEDGTGEENGPSGAGDDDGDAGGDAWEDEDAPEDDSRLTGADFLDHLERRYDPRNFQAKSHFTVPSGDDLLDKSTLHRDLLTKAVLMSERKKLFWKIKCKSGEETQVVFDIMNNFLPSDQLTAQRCIDHFASNPDGDVDDLLNALKSVLAVEHLPETFRSQVDQVVARKLERFHESQRLESGLADPITDSPPEQAFQYLLSFTRSDSATIPDAEAELQRILKVDTLPQSWSVAIGKAVVEPGTDVDDVLEALYAMKNDLVPANLQSVPPRQPTLSTPNLPQTSAPTFLRNSNVYHLFSAFCVPSVSGAVYLEAYLGENPQNTPIIEFLRQHPAVLRVGKVQLDRSSDLYHQKVWLQSIPTLEVGDLLNLSIPSINPFTWVKVTRGRYKNDVGLVIRREISTARRRLAVLLVPRLEKEHSPPPSPPPRRNHPLFLVQHDKEQSHPVPPPLPPTDPTHSLVRPENTTDRPGGHDGETNNSTQILGKRKRVEQAFKPQRLFSKMEWPEGKGKGRFVQLAPNTYRMDGHEYHYDLLLSHLPYASVTDVDVRMDTMTRRFFRSSQHPLLKSVNMPIPGNWVFFQNESVEVIRSTPLTERQELDLSIPRTTYRKSGRIEQIESDRCLVHLDDYDDDVPEEYTLEAYGIKNLKKRDIEDTDIWVSQLNLRKKISIGDHVEAVAGDSKGRFGFVIGNWDQQIAVVEMSSGSKEPFTVDINSCRIVQARNDVTIPWLNQHITVIRGQYRGHTGIVADVSPPPINGYTTIDVRLWGREHVVRFRHDDVVETCTRKPLYESFPLLPHQQGFRQASWSIAYAPTVIRPAFEGGRVLDAQEYLFRQQRPPEPWLNKFIMVIKGAIKNQGYVRSVELFHRYKSGMRVLVEYDYISAEHGANPRHWVDYSWIRDPGTGLPLHTRYPLSHRDQRYWRPHRLVRAVSVPAPHRPPPPGFRPIPPSSHTNTPIGPTISGADPFHWSVDTRLDGKAFLAFYKPLDPLAKSEKEVIATPNSTLGFVSCTLNGREHWRALPQEILLPADPAHPIKAQYNTKPLLVVRGEYTGKHVRQIYFQAQKGEPERLITATVFEPWGEPEEDRKDEHIVVRSEDCAVVPNDPNKEKWAELIKSLRTIASRKRQR</sequence>
<feature type="compositionally biased region" description="Pro residues" evidence="1">
    <location>
        <begin position="481"/>
        <end position="490"/>
    </location>
</feature>
<dbReference type="PANTHER" id="PTHR11125">
    <property type="entry name" value="SUPPRESSOR OF TY 5"/>
    <property type="match status" value="1"/>
</dbReference>
<keyword evidence="6" id="KW-1185">Reference proteome</keyword>
<evidence type="ECO:0000313" key="6">
    <source>
        <dbReference type="Proteomes" id="UP001498398"/>
    </source>
</evidence>
<feature type="compositionally biased region" description="Pro residues" evidence="1">
    <location>
        <begin position="971"/>
        <end position="984"/>
    </location>
</feature>
<dbReference type="Proteomes" id="UP001498398">
    <property type="component" value="Unassembled WGS sequence"/>
</dbReference>
<dbReference type="PANTHER" id="PTHR11125:SF7">
    <property type="entry name" value="TRANSCRIPTION ELONGATION FACTOR SPT5"/>
    <property type="match status" value="1"/>
</dbReference>
<dbReference type="EMBL" id="JBANRG010000050">
    <property type="protein sequence ID" value="KAK7444584.1"/>
    <property type="molecule type" value="Genomic_DNA"/>
</dbReference>
<reference evidence="5 6" key="1">
    <citation type="submission" date="2024-01" db="EMBL/GenBank/DDBJ databases">
        <title>A draft genome for the cacao thread blight pathogen Marasmiellus scandens.</title>
        <authorList>
            <person name="Baruah I.K."/>
            <person name="Leung J."/>
            <person name="Bukari Y."/>
            <person name="Amoako-Attah I."/>
            <person name="Meinhardt L.W."/>
            <person name="Bailey B.A."/>
            <person name="Cohen S.P."/>
        </authorList>
    </citation>
    <scope>NUCLEOTIDE SEQUENCE [LARGE SCALE GENOMIC DNA]</scope>
    <source>
        <strain evidence="5 6">GH-19</strain>
    </source>
</reference>
<feature type="domain" description="KOW" evidence="2">
    <location>
        <begin position="762"/>
        <end position="789"/>
    </location>
</feature>
<feature type="region of interest" description="Disordered" evidence="1">
    <location>
        <begin position="476"/>
        <end position="524"/>
    </location>
</feature>
<feature type="domain" description="KOW" evidence="2">
    <location>
        <begin position="410"/>
        <end position="437"/>
    </location>
</feature>
<feature type="compositionally biased region" description="Basic and acidic residues" evidence="1">
    <location>
        <begin position="500"/>
        <end position="511"/>
    </location>
</feature>
<evidence type="ECO:0000313" key="5">
    <source>
        <dbReference type="EMBL" id="KAK7444584.1"/>
    </source>
</evidence>